<reference evidence="1 2" key="1">
    <citation type="submission" date="2020-08" db="EMBL/GenBank/DDBJ databases">
        <title>Genomic Encyclopedia of Type Strains, Phase IV (KMG-IV): sequencing the most valuable type-strain genomes for metagenomic binning, comparative biology and taxonomic classification.</title>
        <authorList>
            <person name="Goeker M."/>
        </authorList>
    </citation>
    <scope>NUCLEOTIDE SEQUENCE [LARGE SCALE GENOMIC DNA]</scope>
    <source>
        <strain evidence="1 2">DSM 16268</strain>
    </source>
</reference>
<keyword evidence="2" id="KW-1185">Reference proteome</keyword>
<evidence type="ECO:0000313" key="2">
    <source>
        <dbReference type="Proteomes" id="UP000523821"/>
    </source>
</evidence>
<proteinExistence type="predicted"/>
<sequence length="94" mass="10095">MIEMMLMPSFRSFQDGATALRSVALRPDSASILGACACELGGYGTHAQKSTLHRIMTTADHDVIASCLTSRKIKINHPGEVRDGRPARRGGISP</sequence>
<gene>
    <name evidence="1" type="ORF">GGQ63_001629</name>
</gene>
<comment type="caution">
    <text evidence="1">The sequence shown here is derived from an EMBL/GenBank/DDBJ whole genome shotgun (WGS) entry which is preliminary data.</text>
</comment>
<accession>A0A7W9FKI7</accession>
<dbReference type="RefSeq" id="WP_183854497.1">
    <property type="nucleotide sequence ID" value="NZ_JACHOO010000003.1"/>
</dbReference>
<organism evidence="1 2">
    <name type="scientific">Prosthecomicrobium pneumaticum</name>
    <dbReference type="NCBI Taxonomy" id="81895"/>
    <lineage>
        <taxon>Bacteria</taxon>
        <taxon>Pseudomonadati</taxon>
        <taxon>Pseudomonadota</taxon>
        <taxon>Alphaproteobacteria</taxon>
        <taxon>Hyphomicrobiales</taxon>
        <taxon>Kaistiaceae</taxon>
        <taxon>Prosthecomicrobium</taxon>
    </lineage>
</organism>
<dbReference type="AlphaFoldDB" id="A0A7W9FKI7"/>
<protein>
    <submittedName>
        <fullName evidence="1">Uncharacterized protein</fullName>
    </submittedName>
</protein>
<dbReference type="Proteomes" id="UP000523821">
    <property type="component" value="Unassembled WGS sequence"/>
</dbReference>
<evidence type="ECO:0000313" key="1">
    <source>
        <dbReference type="EMBL" id="MBB5752575.1"/>
    </source>
</evidence>
<dbReference type="EMBL" id="JACHOO010000003">
    <property type="protein sequence ID" value="MBB5752575.1"/>
    <property type="molecule type" value="Genomic_DNA"/>
</dbReference>
<name>A0A7W9FKI7_9HYPH</name>